<dbReference type="PROSITE" id="PS50240">
    <property type="entry name" value="TRYPSIN_DOM"/>
    <property type="match status" value="1"/>
</dbReference>
<keyword evidence="7" id="KW-1185">Reference proteome</keyword>
<dbReference type="InterPro" id="IPR018114">
    <property type="entry name" value="TRYPSIN_HIS"/>
</dbReference>
<dbReference type="InterPro" id="IPR009003">
    <property type="entry name" value="Peptidase_S1_PA"/>
</dbReference>
<accession>A0A7R8YTB7</accession>
<keyword evidence="3" id="KW-0378">Hydrolase</keyword>
<dbReference type="EMBL" id="LR899011">
    <property type="protein sequence ID" value="CAD7084817.1"/>
    <property type="molecule type" value="Genomic_DNA"/>
</dbReference>
<dbReference type="PANTHER" id="PTHR24256">
    <property type="entry name" value="TRYPTASE-RELATED"/>
    <property type="match status" value="1"/>
</dbReference>
<dbReference type="FunFam" id="2.40.10.10:FF:000002">
    <property type="entry name" value="Transmembrane protease serine"/>
    <property type="match status" value="1"/>
</dbReference>
<dbReference type="GO" id="GO:0004252">
    <property type="term" value="F:serine-type endopeptidase activity"/>
    <property type="evidence" value="ECO:0007669"/>
    <property type="project" value="InterPro"/>
</dbReference>
<feature type="signal peptide" evidence="4">
    <location>
        <begin position="1"/>
        <end position="19"/>
    </location>
</feature>
<dbReference type="SMART" id="SM00020">
    <property type="entry name" value="Tryp_SPc"/>
    <property type="match status" value="1"/>
</dbReference>
<dbReference type="Proteomes" id="UP000594454">
    <property type="component" value="Chromosome 3"/>
</dbReference>
<dbReference type="Gene3D" id="2.40.10.10">
    <property type="entry name" value="Trypsin-like serine proteases"/>
    <property type="match status" value="2"/>
</dbReference>
<dbReference type="InterPro" id="IPR051487">
    <property type="entry name" value="Ser/Thr_Proteases_Immune/Dev"/>
</dbReference>
<dbReference type="FunCoup" id="A0A7R8YTB7">
    <property type="interactions" value="48"/>
</dbReference>
<dbReference type="CDD" id="cd00190">
    <property type="entry name" value="Tryp_SPc"/>
    <property type="match status" value="1"/>
</dbReference>
<evidence type="ECO:0000256" key="2">
    <source>
        <dbReference type="ARBA" id="ARBA00024195"/>
    </source>
</evidence>
<organism evidence="6 7">
    <name type="scientific">Hermetia illucens</name>
    <name type="common">Black soldier fly</name>
    <dbReference type="NCBI Taxonomy" id="343691"/>
    <lineage>
        <taxon>Eukaryota</taxon>
        <taxon>Metazoa</taxon>
        <taxon>Ecdysozoa</taxon>
        <taxon>Arthropoda</taxon>
        <taxon>Hexapoda</taxon>
        <taxon>Insecta</taxon>
        <taxon>Pterygota</taxon>
        <taxon>Neoptera</taxon>
        <taxon>Endopterygota</taxon>
        <taxon>Diptera</taxon>
        <taxon>Brachycera</taxon>
        <taxon>Stratiomyomorpha</taxon>
        <taxon>Stratiomyidae</taxon>
        <taxon>Hermetiinae</taxon>
        <taxon>Hermetia</taxon>
    </lineage>
</organism>
<name>A0A7R8YTB7_HERIL</name>
<feature type="chain" id="PRO_5031001707" description="Peptidase S1 domain-containing protein" evidence="4">
    <location>
        <begin position="20"/>
        <end position="405"/>
    </location>
</feature>
<evidence type="ECO:0000256" key="3">
    <source>
        <dbReference type="RuleBase" id="RU363034"/>
    </source>
</evidence>
<dbReference type="InterPro" id="IPR043504">
    <property type="entry name" value="Peptidase_S1_PA_chymotrypsin"/>
</dbReference>
<dbReference type="FunFam" id="2.40.10.10:FF:000130">
    <property type="entry name" value="Chymotrypsinogen A"/>
    <property type="match status" value="1"/>
</dbReference>
<dbReference type="PROSITE" id="PS00134">
    <property type="entry name" value="TRYPSIN_HIS"/>
    <property type="match status" value="1"/>
</dbReference>
<dbReference type="Pfam" id="PF00089">
    <property type="entry name" value="Trypsin"/>
    <property type="match status" value="2"/>
</dbReference>
<sequence>MAFLLTFTLIFTLRGSSTSYPSTVSAAASQHQSSECGVRPVRRQPRNFKPNQFYYNDRIPKIIAGSPTREGQFPWQASLELLHPSMGFLGHWCGGVLIDQYWILSAAHCVHNDLFNLPLPPLWTVVLGEYDRVVESGYEQRIPVEKIVLHQNYHNFLHDLVLMKLSTPADMSWSSNIRKICLPFVFDENTQSSLEQSQQDSQIDDFGALEKDDNFLRKVRIRHKNFTLPSMKELLSTKISGLMHRSMNSRRGREFPPKRRNDKLMAGFGDELYEAKHESVQEVKDLPYIDCVATGWGKSNISGDITDILLKTDVPLHSSARCREAYGTFVRVHRGHLCAGKLNGKGGTCVGDSGGPLQCRLTKNGPWILAGVTSFGSGCALEGFPDVYTRTSYYMKWIQDTITSD</sequence>
<dbReference type="PROSITE" id="PS00135">
    <property type="entry name" value="TRYPSIN_SER"/>
    <property type="match status" value="1"/>
</dbReference>
<protein>
    <recommendedName>
        <fullName evidence="5">Peptidase S1 domain-containing protein</fullName>
    </recommendedName>
</protein>
<evidence type="ECO:0000256" key="4">
    <source>
        <dbReference type="SAM" id="SignalP"/>
    </source>
</evidence>
<evidence type="ECO:0000259" key="5">
    <source>
        <dbReference type="PROSITE" id="PS50240"/>
    </source>
</evidence>
<keyword evidence="3" id="KW-0720">Serine protease</keyword>
<keyword evidence="4" id="KW-0732">Signal</keyword>
<reference evidence="6 7" key="1">
    <citation type="submission" date="2020-11" db="EMBL/GenBank/DDBJ databases">
        <authorList>
            <person name="Wallbank WR R."/>
            <person name="Pardo Diaz C."/>
            <person name="Kozak K."/>
            <person name="Martin S."/>
            <person name="Jiggins C."/>
            <person name="Moest M."/>
            <person name="Warren A I."/>
            <person name="Generalovic N T."/>
            <person name="Byers J.R.P. K."/>
            <person name="Montejo-Kovacevich G."/>
            <person name="Yen C E."/>
        </authorList>
    </citation>
    <scope>NUCLEOTIDE SEQUENCE [LARGE SCALE GENOMIC DNA]</scope>
</reference>
<dbReference type="PRINTS" id="PR00722">
    <property type="entry name" value="CHYMOTRYPSIN"/>
</dbReference>
<keyword evidence="3" id="KW-0645">Protease</keyword>
<comment type="similarity">
    <text evidence="2">Belongs to the peptidase S1 family. CLIP subfamily.</text>
</comment>
<dbReference type="GO" id="GO:0006508">
    <property type="term" value="P:proteolysis"/>
    <property type="evidence" value="ECO:0007669"/>
    <property type="project" value="UniProtKB-KW"/>
</dbReference>
<dbReference type="InterPro" id="IPR033116">
    <property type="entry name" value="TRYPSIN_SER"/>
</dbReference>
<evidence type="ECO:0000256" key="1">
    <source>
        <dbReference type="ARBA" id="ARBA00023157"/>
    </source>
</evidence>
<dbReference type="InterPro" id="IPR001254">
    <property type="entry name" value="Trypsin_dom"/>
</dbReference>
<evidence type="ECO:0000313" key="6">
    <source>
        <dbReference type="EMBL" id="CAD7084817.1"/>
    </source>
</evidence>
<feature type="domain" description="Peptidase S1" evidence="5">
    <location>
        <begin position="62"/>
        <end position="403"/>
    </location>
</feature>
<gene>
    <name evidence="6" type="ORF">HERILL_LOCUS7693</name>
</gene>
<keyword evidence="1" id="KW-1015">Disulfide bond</keyword>
<dbReference type="InterPro" id="IPR001314">
    <property type="entry name" value="Peptidase_S1A"/>
</dbReference>
<proteinExistence type="inferred from homology"/>
<dbReference type="OrthoDB" id="7863416at2759"/>
<evidence type="ECO:0000313" key="7">
    <source>
        <dbReference type="Proteomes" id="UP000594454"/>
    </source>
</evidence>
<dbReference type="SUPFAM" id="SSF50494">
    <property type="entry name" value="Trypsin-like serine proteases"/>
    <property type="match status" value="1"/>
</dbReference>
<dbReference type="AlphaFoldDB" id="A0A7R8YTB7"/>
<dbReference type="InParanoid" id="A0A7R8YTB7"/>
<dbReference type="OMA" id="RQFETDC"/>